<dbReference type="SUPFAM" id="SSF50129">
    <property type="entry name" value="GroES-like"/>
    <property type="match status" value="1"/>
</dbReference>
<dbReference type="EMBL" id="JAMTCJ010000004">
    <property type="protein sequence ID" value="MCP2178086.1"/>
    <property type="molecule type" value="Genomic_DNA"/>
</dbReference>
<protein>
    <submittedName>
        <fullName evidence="2">NADPH:quinone reductase</fullName>
    </submittedName>
</protein>
<dbReference type="Pfam" id="PF13602">
    <property type="entry name" value="ADH_zinc_N_2"/>
    <property type="match status" value="1"/>
</dbReference>
<sequence>MRAIAFSEFGDLDRVVRVREVPDVYPGPGDIRVRVVAAAVSPSDAGLPSGQTAKLWRTMGLFPPARNFVAGYDAAGVVDDVGPDVGGFAAGDEVAILTTALQPQPTFGSHAEYVVVPQESAVLLPRGSDLIAWSTLLMNSLTARMALELLNLDTDSVVAVTGAAGAVGAYAVQLAKRRGHTVVADAADKDRDLVAVLGADHVVARSDNFARLVREVATDGVAGVVDAALVGAALHPAVRDGGTVACLRPTDGPTQRGIRWEWPFVPDELTNTRALEELRDFAASGALALRVSKTYTPEQAPQAYRAVLRGGLRGRPVIVFDPGYPNFHVQAGE</sequence>
<proteinExistence type="predicted"/>
<accession>A0ABT1HJG5</accession>
<evidence type="ECO:0000259" key="1">
    <source>
        <dbReference type="SMART" id="SM00829"/>
    </source>
</evidence>
<keyword evidence="3" id="KW-1185">Reference proteome</keyword>
<comment type="caution">
    <text evidence="2">The sequence shown here is derived from an EMBL/GenBank/DDBJ whole genome shotgun (WGS) entry which is preliminary data.</text>
</comment>
<gene>
    <name evidence="2" type="ORF">LX13_003927</name>
</gene>
<dbReference type="PANTHER" id="PTHR43677">
    <property type="entry name" value="SHORT-CHAIN DEHYDROGENASE/REDUCTASE"/>
    <property type="match status" value="1"/>
</dbReference>
<feature type="domain" description="Enoyl reductase (ER)" evidence="1">
    <location>
        <begin position="10"/>
        <end position="318"/>
    </location>
</feature>
<dbReference type="InterPro" id="IPR051397">
    <property type="entry name" value="Zn-ADH-like_protein"/>
</dbReference>
<evidence type="ECO:0000313" key="2">
    <source>
        <dbReference type="EMBL" id="MCP2178086.1"/>
    </source>
</evidence>
<dbReference type="PANTHER" id="PTHR43677:SF4">
    <property type="entry name" value="QUINONE OXIDOREDUCTASE-LIKE PROTEIN 2"/>
    <property type="match status" value="1"/>
</dbReference>
<organism evidence="2 3">
    <name type="scientific">Williamsia maris</name>
    <dbReference type="NCBI Taxonomy" id="72806"/>
    <lineage>
        <taxon>Bacteria</taxon>
        <taxon>Bacillati</taxon>
        <taxon>Actinomycetota</taxon>
        <taxon>Actinomycetes</taxon>
        <taxon>Mycobacteriales</taxon>
        <taxon>Nocardiaceae</taxon>
        <taxon>Williamsia</taxon>
    </lineage>
</organism>
<reference evidence="2 3" key="1">
    <citation type="submission" date="2022-06" db="EMBL/GenBank/DDBJ databases">
        <title>Genomic Encyclopedia of Archaeal and Bacterial Type Strains, Phase II (KMG-II): from individual species to whole genera.</title>
        <authorList>
            <person name="Goeker M."/>
        </authorList>
    </citation>
    <scope>NUCLEOTIDE SEQUENCE [LARGE SCALE GENOMIC DNA]</scope>
    <source>
        <strain evidence="2 3">DSM 44693</strain>
    </source>
</reference>
<dbReference type="InterPro" id="IPR011032">
    <property type="entry name" value="GroES-like_sf"/>
</dbReference>
<name>A0ABT1HJG5_9NOCA</name>
<dbReference type="RefSeq" id="WP_301301519.1">
    <property type="nucleotide sequence ID" value="NZ_BAAAJQ010000003.1"/>
</dbReference>
<dbReference type="InterPro" id="IPR036291">
    <property type="entry name" value="NAD(P)-bd_dom_sf"/>
</dbReference>
<dbReference type="SMART" id="SM00829">
    <property type="entry name" value="PKS_ER"/>
    <property type="match status" value="1"/>
</dbReference>
<dbReference type="Pfam" id="PF08240">
    <property type="entry name" value="ADH_N"/>
    <property type="match status" value="1"/>
</dbReference>
<dbReference type="Gene3D" id="3.40.50.720">
    <property type="entry name" value="NAD(P)-binding Rossmann-like Domain"/>
    <property type="match status" value="1"/>
</dbReference>
<dbReference type="Gene3D" id="3.90.180.10">
    <property type="entry name" value="Medium-chain alcohol dehydrogenases, catalytic domain"/>
    <property type="match status" value="1"/>
</dbReference>
<dbReference type="InterPro" id="IPR013154">
    <property type="entry name" value="ADH-like_N"/>
</dbReference>
<dbReference type="SUPFAM" id="SSF51735">
    <property type="entry name" value="NAD(P)-binding Rossmann-fold domains"/>
    <property type="match status" value="1"/>
</dbReference>
<dbReference type="InterPro" id="IPR020843">
    <property type="entry name" value="ER"/>
</dbReference>
<dbReference type="Proteomes" id="UP001206895">
    <property type="component" value="Unassembled WGS sequence"/>
</dbReference>
<evidence type="ECO:0000313" key="3">
    <source>
        <dbReference type="Proteomes" id="UP001206895"/>
    </source>
</evidence>